<dbReference type="GO" id="GO:0015031">
    <property type="term" value="P:protein transport"/>
    <property type="evidence" value="ECO:0007669"/>
    <property type="project" value="UniProtKB-KW"/>
</dbReference>
<feature type="compositionally biased region" description="Polar residues" evidence="7">
    <location>
        <begin position="686"/>
        <end position="705"/>
    </location>
</feature>
<evidence type="ECO:0000313" key="10">
    <source>
        <dbReference type="EMBL" id="CAB5293093.1"/>
    </source>
</evidence>
<dbReference type="Gene3D" id="1.25.40.1030">
    <property type="match status" value="1"/>
</dbReference>
<dbReference type="Proteomes" id="UP000684084">
    <property type="component" value="Unassembled WGS sequence"/>
</dbReference>
<feature type="compositionally biased region" description="Polar residues" evidence="7">
    <location>
        <begin position="1462"/>
        <end position="1479"/>
    </location>
</feature>
<keyword evidence="4 6" id="KW-0931">ER-Golgi transport</keyword>
<keyword evidence="3 6" id="KW-0256">Endoplasmic reticulum</keyword>
<evidence type="ECO:0000256" key="2">
    <source>
        <dbReference type="ARBA" id="ARBA00022448"/>
    </source>
</evidence>
<feature type="domain" description="Sec16 Sec23-binding" evidence="8">
    <location>
        <begin position="1034"/>
        <end position="1375"/>
    </location>
</feature>
<dbReference type="VEuPathDB" id="FungiDB:RhiirFUN_015284"/>
<feature type="compositionally biased region" description="Polar residues" evidence="7">
    <location>
        <begin position="1398"/>
        <end position="1416"/>
    </location>
</feature>
<reference evidence="10" key="1">
    <citation type="submission" date="2020-05" db="EMBL/GenBank/DDBJ databases">
        <authorList>
            <person name="Rincon C."/>
            <person name="Sanders R I."/>
            <person name="Robbins C."/>
            <person name="Chaturvedi A."/>
        </authorList>
    </citation>
    <scope>NUCLEOTIDE SEQUENCE</scope>
    <source>
        <strain evidence="10">CHB12</strain>
    </source>
</reference>
<accession>A0A915YMM0</accession>
<evidence type="ECO:0000256" key="1">
    <source>
        <dbReference type="ARBA" id="ARBA00005927"/>
    </source>
</evidence>
<feature type="compositionally biased region" description="Basic and acidic residues" evidence="7">
    <location>
        <begin position="1682"/>
        <end position="1708"/>
    </location>
</feature>
<feature type="compositionally biased region" description="Polar residues" evidence="7">
    <location>
        <begin position="1657"/>
        <end position="1681"/>
    </location>
</feature>
<feature type="compositionally biased region" description="Pro residues" evidence="7">
    <location>
        <begin position="711"/>
        <end position="723"/>
    </location>
</feature>
<feature type="region of interest" description="Disordered" evidence="7">
    <location>
        <begin position="686"/>
        <end position="731"/>
    </location>
</feature>
<evidence type="ECO:0000256" key="5">
    <source>
        <dbReference type="ARBA" id="ARBA00024687"/>
    </source>
</evidence>
<gene>
    <name evidence="10" type="ORF">CHRIB12_LOCUS240</name>
</gene>
<dbReference type="GO" id="GO:0016192">
    <property type="term" value="P:vesicle-mediated transport"/>
    <property type="evidence" value="ECO:0007669"/>
    <property type="project" value="UniProtKB-KW"/>
</dbReference>
<feature type="compositionally biased region" description="Basic and acidic residues" evidence="7">
    <location>
        <begin position="393"/>
        <end position="404"/>
    </location>
</feature>
<proteinExistence type="inferred from homology"/>
<feature type="compositionally biased region" description="Polar residues" evidence="7">
    <location>
        <begin position="262"/>
        <end position="273"/>
    </location>
</feature>
<sequence length="1832" mass="204523">MEGSTLNKDQKIAGSAAALFDDSSSPFDAFFASDTFPTSTQQDDQSAASFFDSLANEQPSQTQQTTKDYPSYYEYNHNSNTIQENAYSPVATTTGAQYYNSTTGYDYNNYYGGQYISTNTNGVTEGMNSSMDPQSTVAQYQYSDYAYNYDASYTNDQVYSQYNYSQQQQYYDPNDPYAYYYYHDPAYSQNNAQSSINVEQQQNSFQGLPDQPHSNQYEEKEEVDTLNNMRMNSVDKSTYNESKQYVNDVLQLNAELADAPLESSTSDVNNFKNQEFFPDSGEGEREKGEERESDKENREMSREMKHSTKKKSIDIMQEHPTISSSNNLTSSNNEDAAAVALVETIETNQESVTVTSSKVENDFIEKDGKSNDLENEDQEVNIIHGDDHDIFEYQPHELESHPKSEPSQVEPPISSLQDKSKITSEISDANEIEEINDKSKDEQTKLDDLDDLVLGSTNKSGTSKVLSYIELEGVANTQERYSISAQDSDLTALNSSSYQYNYSDQDHQYNGQWVSNDVNYQYQEYDANQIIGDTTTSSEQVDYKYKENDSDQTTRDIVNYHYEPATTEKEQSIEQYSNRAGVDDINQSNYQYDSSQTTVENSSDIYHNQSTAVDATIYQGYDMTVDATAEQEQSNYQYQIYETSQATIDNKDTTHQANYQYTGFDTNQITNQASKDQTNYHYQEYETSQVDTKTGTDQSNYQYYQGYQPITPSPQTSPPPISPSPKGSSLISCPDPQCGGGNKVTAKFCSDCGKPINVIMNSITSAVNISEVTNLYNNLNAYSKQPLPYSHSQASYSVSSFASYGNQLTSTNDTERDTGVILDTYHLGQQYYSSDDINDPLGRSKGCRPIVAFGFGGKIYTMFPRTVQRFTNTDYSTPITKSAPGAFTIRVLKDIIPVSDIADFPGPLLMDNNRGGVKAKKKNVLKFLNDQIQVSENNISSFNGGEVEKEKLESILIVWNLFKIMFENEGALIGSPKVEELVRKILVPSASKSNDEANFTVPADTGFDTQKGLPQTPETSSLTYSVSVKSVDKLQEMLLKGDRIAAIHHAMNENLWAHALIIASCVNKELWKEVVTGFIKHEMGTHIGETSESNGRESLRVLYSLFAGQGQNAVEEFLPYNNLLTVAQSPVTAMIPKSHYSPNTNAPYVVSNVTTPYTSLSDHNTPLDSLVKWRETIAMILANRAPGDNQAISALGDMLKEYGWIHASHICYILSPNASLISGFDAPNVRFTLLGNDYTQNLLINNFYNWQSLRMTEIYEFGLSLNNSDGGLPHLQAYKLLYAWWLADCGYLNEARRYCESIANIVKIYTKGSPYFHGCFLQKLKDLTQRLLEHGGGGGTNESSSWLFAKKMPKATLDSLWGSLEGKFNKFVAGDVIDENVRKSSSSSTSETIGPFSHFSSITHPTSEVPSRSVSASDFRPIPNPTVDIRRATTPSAVVQKHLNGNQRRSSTPGVGLVNGGYNDNFSPTTSDGQNTISSVPERESLETSPTDDKNGYYGHFKRQDQQYSGSYGYSSYKHFDNNQQSVTDNGYAYGASSNEQQSGYNDTPLSDYSGVETNKQNQHQQPIYSYYQPSEASYKNDSAWWNDPNSDSTNIIEDQKADQTQTDDIGEGEFISLMDNNFTFVPAPAPAPAPSTTGTSNQNNTLDEDYDDLGLGNNSFGSKKNNDQTTDSVTDISNNSHETKHDISQTEQKKEEKQDEQQEEKKGWFGRWFGKKEGGKTANLGEESSFYYDPVQKRWINKKAGNEPNNTLMPPPPPPQRSKTTSPQSSYSAMSSNPNRQSLPPMDNKNLAGPPISATPPPPNKGGRASSASMRRGVRRYVDIMNQPPPN</sequence>
<dbReference type="Pfam" id="PF12932">
    <property type="entry name" value="Sec16"/>
    <property type="match status" value="1"/>
</dbReference>
<feature type="compositionally biased region" description="Polar residues" evidence="7">
    <location>
        <begin position="1536"/>
        <end position="1566"/>
    </location>
</feature>
<feature type="region of interest" description="Disordered" evidence="7">
    <location>
        <begin position="1742"/>
        <end position="1832"/>
    </location>
</feature>
<comment type="caution">
    <text evidence="10">The sequence shown here is derived from an EMBL/GenBank/DDBJ whole genome shotgun (WGS) entry which is preliminary data.</text>
</comment>
<dbReference type="InterPro" id="IPR024298">
    <property type="entry name" value="Sec16_Sec23-bd"/>
</dbReference>
<dbReference type="GO" id="GO:0070971">
    <property type="term" value="C:endoplasmic reticulum exit site"/>
    <property type="evidence" value="ECO:0007669"/>
    <property type="project" value="TreeGrafter"/>
</dbReference>
<feature type="region of interest" description="Disordered" evidence="7">
    <location>
        <begin position="261"/>
        <end position="331"/>
    </location>
</feature>
<evidence type="ECO:0000256" key="4">
    <source>
        <dbReference type="ARBA" id="ARBA00022892"/>
    </source>
</evidence>
<dbReference type="OrthoDB" id="8918678at2759"/>
<dbReference type="PANTHER" id="PTHR13402">
    <property type="entry name" value="RGPR-RELATED"/>
    <property type="match status" value="1"/>
</dbReference>
<dbReference type="Pfam" id="PF12931">
    <property type="entry name" value="TPR_Sec16"/>
    <property type="match status" value="1"/>
</dbReference>
<evidence type="ECO:0000259" key="8">
    <source>
        <dbReference type="Pfam" id="PF12931"/>
    </source>
</evidence>
<name>A0A915YMM0_9GLOM</name>
<evidence type="ECO:0000256" key="6">
    <source>
        <dbReference type="RuleBase" id="RU364101"/>
    </source>
</evidence>
<feature type="compositionally biased region" description="Polar residues" evidence="7">
    <location>
        <begin position="1762"/>
        <end position="1783"/>
    </location>
</feature>
<organism evidence="10 11">
    <name type="scientific">Rhizophagus irregularis</name>
    <dbReference type="NCBI Taxonomy" id="588596"/>
    <lineage>
        <taxon>Eukaryota</taxon>
        <taxon>Fungi</taxon>
        <taxon>Fungi incertae sedis</taxon>
        <taxon>Mucoromycota</taxon>
        <taxon>Glomeromycotina</taxon>
        <taxon>Glomeromycetes</taxon>
        <taxon>Glomerales</taxon>
        <taxon>Glomeraceae</taxon>
        <taxon>Rhizophagus</taxon>
    </lineage>
</organism>
<feature type="compositionally biased region" description="Polar residues" evidence="7">
    <location>
        <begin position="1588"/>
        <end position="1606"/>
    </location>
</feature>
<protein>
    <recommendedName>
        <fullName evidence="6">Protein transport protein sec16</fullName>
    </recommendedName>
</protein>
<comment type="similarity">
    <text evidence="1 6">Belongs to the SEC16 family.</text>
</comment>
<evidence type="ECO:0000313" key="11">
    <source>
        <dbReference type="Proteomes" id="UP000684084"/>
    </source>
</evidence>
<comment type="subcellular location">
    <subcellularLocation>
        <location evidence="6">Endoplasmic reticulum membrane</location>
    </subcellularLocation>
</comment>
<feature type="compositionally biased region" description="Polar residues" evidence="7">
    <location>
        <begin position="1636"/>
        <end position="1646"/>
    </location>
</feature>
<feature type="compositionally biased region" description="Basic and acidic residues" evidence="7">
    <location>
        <begin position="282"/>
        <end position="317"/>
    </location>
</feature>
<feature type="domain" description="Sec16 central conserved" evidence="9">
    <location>
        <begin position="849"/>
        <end position="970"/>
    </location>
</feature>
<feature type="region of interest" description="Disordered" evidence="7">
    <location>
        <begin position="393"/>
        <end position="421"/>
    </location>
</feature>
<keyword evidence="2 6" id="KW-0813">Transport</keyword>
<keyword evidence="6" id="KW-0472">Membrane</keyword>
<dbReference type="GO" id="GO:0070973">
    <property type="term" value="P:protein localization to endoplasmic reticulum exit site"/>
    <property type="evidence" value="ECO:0007669"/>
    <property type="project" value="TreeGrafter"/>
</dbReference>
<feature type="compositionally biased region" description="Polar residues" evidence="7">
    <location>
        <begin position="1433"/>
        <end position="1453"/>
    </location>
</feature>
<evidence type="ECO:0000256" key="7">
    <source>
        <dbReference type="SAM" id="MobiDB-lite"/>
    </source>
</evidence>
<keyword evidence="6" id="KW-0653">Protein transport</keyword>
<feature type="region of interest" description="Disordered" evidence="7">
    <location>
        <begin position="1624"/>
        <end position="1730"/>
    </location>
</feature>
<feature type="region of interest" description="Disordered" evidence="7">
    <location>
        <begin position="1513"/>
        <end position="1566"/>
    </location>
</feature>
<evidence type="ECO:0000256" key="3">
    <source>
        <dbReference type="ARBA" id="ARBA00022824"/>
    </source>
</evidence>
<dbReference type="GO" id="GO:0005789">
    <property type="term" value="C:endoplasmic reticulum membrane"/>
    <property type="evidence" value="ECO:0007669"/>
    <property type="project" value="UniProtKB-SubCell"/>
</dbReference>
<dbReference type="GO" id="GO:0012507">
    <property type="term" value="C:ER to Golgi transport vesicle membrane"/>
    <property type="evidence" value="ECO:0007669"/>
    <property type="project" value="TreeGrafter"/>
</dbReference>
<dbReference type="EMBL" id="CAGKOT010000001">
    <property type="protein sequence ID" value="CAB5293093.1"/>
    <property type="molecule type" value="Genomic_DNA"/>
</dbReference>
<dbReference type="InterPro" id="IPR024340">
    <property type="entry name" value="Sec16_CCD"/>
</dbReference>
<comment type="function">
    <text evidence="5 6">Involved in the initiation of assembly of the COPII coat required for the formation of transport vesicles from the endoplasmic reticulum (ER) and the selection of cargo molecules. Also involved in autophagy.</text>
</comment>
<dbReference type="GO" id="GO:0007030">
    <property type="term" value="P:Golgi organization"/>
    <property type="evidence" value="ECO:0007669"/>
    <property type="project" value="TreeGrafter"/>
</dbReference>
<feature type="region of interest" description="Disordered" evidence="7">
    <location>
        <begin position="1382"/>
        <end position="1500"/>
    </location>
</feature>
<evidence type="ECO:0000259" key="9">
    <source>
        <dbReference type="Pfam" id="PF12932"/>
    </source>
</evidence>
<feature type="region of interest" description="Disordered" evidence="7">
    <location>
        <begin position="1582"/>
        <end position="1606"/>
    </location>
</feature>
<dbReference type="PANTHER" id="PTHR13402:SF6">
    <property type="entry name" value="SECRETORY 16, ISOFORM I"/>
    <property type="match status" value="1"/>
</dbReference>
<keyword evidence="6" id="KW-0072">Autophagy</keyword>
<dbReference type="CDD" id="cd09233">
    <property type="entry name" value="ACE1-Sec16-like"/>
    <property type="match status" value="1"/>
</dbReference>
<feature type="compositionally biased region" description="Basic and acidic residues" evidence="7">
    <location>
        <begin position="1481"/>
        <end position="1495"/>
    </location>
</feature>
<dbReference type="GO" id="GO:0006914">
    <property type="term" value="P:autophagy"/>
    <property type="evidence" value="ECO:0007669"/>
    <property type="project" value="UniProtKB-KW"/>
</dbReference>